<keyword evidence="8" id="KW-1185">Reference proteome</keyword>
<name>A0AAW3HFP4_9ENTR</name>
<dbReference type="EMBL" id="JZKT01000020">
    <property type="protein sequence ID" value="KJX35539.1"/>
    <property type="molecule type" value="Genomic_DNA"/>
</dbReference>
<dbReference type="InterPro" id="IPR050263">
    <property type="entry name" value="Bact_Fimbrial_Adh_Pro"/>
</dbReference>
<evidence type="ECO:0000256" key="5">
    <source>
        <dbReference type="SAM" id="SignalP"/>
    </source>
</evidence>
<feature type="chain" id="PRO_5043643776" evidence="5">
    <location>
        <begin position="21"/>
        <end position="337"/>
    </location>
</feature>
<comment type="subcellular location">
    <subcellularLocation>
        <location evidence="1">Fimbrium</location>
    </subcellularLocation>
</comment>
<dbReference type="Gene3D" id="2.60.40.1090">
    <property type="entry name" value="Fimbrial-type adhesion domain"/>
    <property type="match status" value="1"/>
</dbReference>
<evidence type="ECO:0000256" key="1">
    <source>
        <dbReference type="ARBA" id="ARBA00004561"/>
    </source>
</evidence>
<keyword evidence="3 5" id="KW-0732">Signal</keyword>
<reference evidence="7 8" key="1">
    <citation type="submission" date="2015-02" db="EMBL/GenBank/DDBJ databases">
        <authorList>
            <person name="Adams M."/>
            <person name="Sutton G."/>
            <person name="Nelson K."/>
            <person name="Bonomo R."/>
            <person name="McCorrison J."/>
            <person name="Sanka R."/>
            <person name="Brinkac L."/>
            <person name="Nierman W."/>
        </authorList>
    </citation>
    <scope>NUCLEOTIDE SEQUENCE [LARGE SCALE GENOMIC DNA]</scope>
    <source>
        <strain evidence="7 8">CIDEIMsCOL9</strain>
    </source>
</reference>
<keyword evidence="4" id="KW-0281">Fimbrium</keyword>
<dbReference type="AlphaFoldDB" id="A0AAW3HFP4"/>
<evidence type="ECO:0000256" key="3">
    <source>
        <dbReference type="ARBA" id="ARBA00022729"/>
    </source>
</evidence>
<protein>
    <submittedName>
        <fullName evidence="7">Fimbrial protein</fullName>
    </submittedName>
</protein>
<evidence type="ECO:0000256" key="4">
    <source>
        <dbReference type="ARBA" id="ARBA00023263"/>
    </source>
</evidence>
<dbReference type="GO" id="GO:0009289">
    <property type="term" value="C:pilus"/>
    <property type="evidence" value="ECO:0007669"/>
    <property type="project" value="UniProtKB-SubCell"/>
</dbReference>
<evidence type="ECO:0000259" key="6">
    <source>
        <dbReference type="Pfam" id="PF00419"/>
    </source>
</evidence>
<sequence length="337" mass="36598">MLKPSSTLLLILLTSFNCLASVCHNVKNAASLVNYDLTTTLTKEQNQLGQATEMTKSQFVGVDAICPEYDPTNTDSRTYRSYTTSFPVVETDGQWQYLTLDPEYINGAMSITDTDAGVFYPPINYIHMGRNTQVNRLKSFGVYDSNLTFRLKVVKPFIGSVVIPARTMFNVYVTTNNKDPLSTIVYQITYSGVVTVPQNCEINGGQIITVDLGKLNSAAFNEAGKKPYNVPEKTFNVPIACNGDVISPAHLTLRMQATPDSHIADAIATDNQDVGVVVTSENGSILKPNDINSSVDFTTNDAGNANITLKTYPVSTTGNAPAEGIFTALACLRVDFA</sequence>
<dbReference type="GO" id="GO:0043709">
    <property type="term" value="P:cell adhesion involved in single-species biofilm formation"/>
    <property type="evidence" value="ECO:0007669"/>
    <property type="project" value="TreeGrafter"/>
</dbReference>
<dbReference type="SUPFAM" id="SSF49401">
    <property type="entry name" value="Bacterial adhesins"/>
    <property type="match status" value="1"/>
</dbReference>
<accession>A0AAW3HFP4</accession>
<proteinExistence type="inferred from homology"/>
<dbReference type="RefSeq" id="WP_045890493.1">
    <property type="nucleotide sequence ID" value="NZ_CP043318.1"/>
</dbReference>
<dbReference type="PANTHER" id="PTHR33420:SF31">
    <property type="entry name" value="TYPE 1 FIMBRIN D-MANNOSE SPECIFIC ADHESIN"/>
    <property type="match status" value="1"/>
</dbReference>
<dbReference type="PANTHER" id="PTHR33420">
    <property type="entry name" value="FIMBRIAL SUBUNIT ELFA-RELATED"/>
    <property type="match status" value="1"/>
</dbReference>
<dbReference type="InterPro" id="IPR000259">
    <property type="entry name" value="Adhesion_dom_fimbrial"/>
</dbReference>
<comment type="similarity">
    <text evidence="2">Belongs to the fimbrial protein family.</text>
</comment>
<feature type="signal peptide" evidence="5">
    <location>
        <begin position="1"/>
        <end position="20"/>
    </location>
</feature>
<dbReference type="InterPro" id="IPR008966">
    <property type="entry name" value="Adhesion_dom_sf"/>
</dbReference>
<dbReference type="Proteomes" id="UP000033354">
    <property type="component" value="Unassembled WGS sequence"/>
</dbReference>
<feature type="domain" description="Fimbrial-type adhesion" evidence="6">
    <location>
        <begin position="189"/>
        <end position="336"/>
    </location>
</feature>
<dbReference type="InterPro" id="IPR036937">
    <property type="entry name" value="Adhesion_dom_fimbrial_sf"/>
</dbReference>
<dbReference type="GeneID" id="63144193"/>
<gene>
    <name evidence="7" type="ORF">SG71_13335</name>
</gene>
<comment type="caution">
    <text evidence="7">The sequence shown here is derived from an EMBL/GenBank/DDBJ whole genome shotgun (WGS) entry which is preliminary data.</text>
</comment>
<evidence type="ECO:0000313" key="8">
    <source>
        <dbReference type="Proteomes" id="UP000033354"/>
    </source>
</evidence>
<dbReference type="Pfam" id="PF00419">
    <property type="entry name" value="Fimbrial"/>
    <property type="match status" value="1"/>
</dbReference>
<evidence type="ECO:0000313" key="7">
    <source>
        <dbReference type="EMBL" id="KJX35539.1"/>
    </source>
</evidence>
<evidence type="ECO:0000256" key="2">
    <source>
        <dbReference type="ARBA" id="ARBA00006671"/>
    </source>
</evidence>
<organism evidence="7 8">
    <name type="scientific">Enterobacter chengduensis</name>
    <dbReference type="NCBI Taxonomy" id="2494701"/>
    <lineage>
        <taxon>Bacteria</taxon>
        <taxon>Pseudomonadati</taxon>
        <taxon>Pseudomonadota</taxon>
        <taxon>Gammaproteobacteria</taxon>
        <taxon>Enterobacterales</taxon>
        <taxon>Enterobacteriaceae</taxon>
        <taxon>Enterobacter</taxon>
        <taxon>Enterobacter cloacae complex</taxon>
    </lineage>
</organism>